<feature type="region of interest" description="Disordered" evidence="1">
    <location>
        <begin position="369"/>
        <end position="401"/>
    </location>
</feature>
<organism evidence="2 3">
    <name type="scientific">Herbihabitans rhizosphaerae</name>
    <dbReference type="NCBI Taxonomy" id="1872711"/>
    <lineage>
        <taxon>Bacteria</taxon>
        <taxon>Bacillati</taxon>
        <taxon>Actinomycetota</taxon>
        <taxon>Actinomycetes</taxon>
        <taxon>Pseudonocardiales</taxon>
        <taxon>Pseudonocardiaceae</taxon>
        <taxon>Herbihabitans</taxon>
    </lineage>
</organism>
<dbReference type="Proteomes" id="UP000294257">
    <property type="component" value="Unassembled WGS sequence"/>
</dbReference>
<reference evidence="2 3" key="1">
    <citation type="submission" date="2019-02" db="EMBL/GenBank/DDBJ databases">
        <title>Genomic Encyclopedia of Type Strains, Phase IV (KMG-IV): sequencing the most valuable type-strain genomes for metagenomic binning, comparative biology and taxonomic classification.</title>
        <authorList>
            <person name="Goeker M."/>
        </authorList>
    </citation>
    <scope>NUCLEOTIDE SEQUENCE [LARGE SCALE GENOMIC DNA]</scope>
    <source>
        <strain evidence="2 3">DSM 101727</strain>
    </source>
</reference>
<dbReference type="RefSeq" id="WP_130341917.1">
    <property type="nucleotide sequence ID" value="NZ_SGWQ01000001.1"/>
</dbReference>
<evidence type="ECO:0000256" key="1">
    <source>
        <dbReference type="SAM" id="MobiDB-lite"/>
    </source>
</evidence>
<evidence type="ECO:0008006" key="4">
    <source>
        <dbReference type="Google" id="ProtNLM"/>
    </source>
</evidence>
<dbReference type="OrthoDB" id="3692598at2"/>
<dbReference type="AlphaFoldDB" id="A0A4V2EUD6"/>
<dbReference type="InterPro" id="IPR036689">
    <property type="entry name" value="ESAT-6-like_sf"/>
</dbReference>
<evidence type="ECO:0000313" key="3">
    <source>
        <dbReference type="Proteomes" id="UP000294257"/>
    </source>
</evidence>
<gene>
    <name evidence="2" type="ORF">EV193_10178</name>
</gene>
<protein>
    <recommendedName>
        <fullName evidence="4">Excreted virulence factor EspC (Type VII ESX diderm)</fullName>
    </recommendedName>
</protein>
<dbReference type="SUPFAM" id="SSF140453">
    <property type="entry name" value="EsxAB dimer-like"/>
    <property type="match status" value="1"/>
</dbReference>
<proteinExistence type="predicted"/>
<comment type="caution">
    <text evidence="2">The sequence shown here is derived from an EMBL/GenBank/DDBJ whole genome shotgun (WGS) entry which is preliminary data.</text>
</comment>
<accession>A0A4V2EUD6</accession>
<name>A0A4V2EUD6_9PSEU</name>
<keyword evidence="3" id="KW-1185">Reference proteome</keyword>
<dbReference type="EMBL" id="SGWQ01000001">
    <property type="protein sequence ID" value="RZS44203.1"/>
    <property type="molecule type" value="Genomic_DNA"/>
</dbReference>
<evidence type="ECO:0000313" key="2">
    <source>
        <dbReference type="EMBL" id="RZS44203.1"/>
    </source>
</evidence>
<sequence>MGFDVEPKELGGYAEMLDALGDPLTEAKDHLNAHVQVYALTGILGGAVAEALDKECSEIGLHVSNAAFSLGDTAGKLRLSAWQYAKDETNAEIKFKPNRPGDPEPLPDSVKYPLDHYPKLPKPESARASLEEVAGDIDGITGIVDAILSVAADKSALTIIISDVLCDWQILDRAGIALEDAGNRVDHVKADMEQGLAKVLQHWKGGAADTFAAHMERRIAGLGDIAASARIIGEAYQIGALLIEMAAKRLVSGINKVVVNLVGDSFFSVVIKGLKRLIPVIGQLLTANDAKNAVRVIGQLVTSIETFLRDVVNKLTEMQFAKMVGKESAERVVGTVDSLAETAVKFGEGAVIAADKAWDAVEMRRDAERLATSPNDIEKMPEWGDYQGAGATKSERSRESK</sequence>